<feature type="compositionally biased region" description="Acidic residues" evidence="1">
    <location>
        <begin position="199"/>
        <end position="210"/>
    </location>
</feature>
<keyword evidence="3" id="KW-1185">Reference proteome</keyword>
<protein>
    <submittedName>
        <fullName evidence="2">Uncharacterized protein</fullName>
    </submittedName>
</protein>
<accession>A0AAJ8LCE5</accession>
<gene>
    <name evidence="2" type="ORF">CI109_100265</name>
</gene>
<feature type="compositionally biased region" description="Acidic residues" evidence="1">
    <location>
        <begin position="141"/>
        <end position="154"/>
    </location>
</feature>
<evidence type="ECO:0000256" key="1">
    <source>
        <dbReference type="SAM" id="MobiDB-lite"/>
    </source>
</evidence>
<name>A0AAJ8LCE5_9TREE</name>
<evidence type="ECO:0000313" key="3">
    <source>
        <dbReference type="Proteomes" id="UP000322225"/>
    </source>
</evidence>
<dbReference type="AlphaFoldDB" id="A0AAJ8LCE5"/>
<feature type="compositionally biased region" description="Acidic residues" evidence="1">
    <location>
        <begin position="181"/>
        <end position="191"/>
    </location>
</feature>
<sequence>MKENTISKKNKGRIPSTSPSPDRNLAPQSTKDLELNVDKELVLKIIVAKLEASKSCDWHELSKKIGKFGTGGIVSKGKIAKGKKGVDEEGGLSGTELHDLYHNTILPALRNGRALWRDSPEPLSKSTSLASPEATTPTSPAEEEEDDMGLDSGEETQVIKSRPRRKSAVNGNEKKSHVYAEMEEEEEDDEVDKGTGYSDDAEGTEYSDID</sequence>
<feature type="region of interest" description="Disordered" evidence="1">
    <location>
        <begin position="117"/>
        <end position="210"/>
    </location>
</feature>
<feature type="compositionally biased region" description="Low complexity" evidence="1">
    <location>
        <begin position="126"/>
        <end position="140"/>
    </location>
</feature>
<evidence type="ECO:0000313" key="2">
    <source>
        <dbReference type="EMBL" id="WWD15841.1"/>
    </source>
</evidence>
<reference evidence="2" key="2">
    <citation type="submission" date="2024-01" db="EMBL/GenBank/DDBJ databases">
        <title>Comparative genomics of Cryptococcus and Kwoniella reveals pathogenesis evolution and contrasting modes of karyotype evolution via chromosome fusion or intercentromeric recombination.</title>
        <authorList>
            <person name="Coelho M.A."/>
            <person name="David-Palma M."/>
            <person name="Shea T."/>
            <person name="Bowers K."/>
            <person name="McGinley-Smith S."/>
            <person name="Mohammad A.W."/>
            <person name="Gnirke A."/>
            <person name="Yurkov A.M."/>
            <person name="Nowrousian M."/>
            <person name="Sun S."/>
            <person name="Cuomo C.A."/>
            <person name="Heitman J."/>
        </authorList>
    </citation>
    <scope>NUCLEOTIDE SEQUENCE</scope>
    <source>
        <strain evidence="2">CBS 12478</strain>
    </source>
</reference>
<organism evidence="2 3">
    <name type="scientific">Kwoniella shandongensis</name>
    <dbReference type="NCBI Taxonomy" id="1734106"/>
    <lineage>
        <taxon>Eukaryota</taxon>
        <taxon>Fungi</taxon>
        <taxon>Dikarya</taxon>
        <taxon>Basidiomycota</taxon>
        <taxon>Agaricomycotina</taxon>
        <taxon>Tremellomycetes</taxon>
        <taxon>Tremellales</taxon>
        <taxon>Cryptococcaceae</taxon>
        <taxon>Kwoniella</taxon>
    </lineage>
</organism>
<dbReference type="EMBL" id="CP144051">
    <property type="protein sequence ID" value="WWD15841.1"/>
    <property type="molecule type" value="Genomic_DNA"/>
</dbReference>
<dbReference type="GeneID" id="43587190"/>
<dbReference type="RefSeq" id="XP_031862878.2">
    <property type="nucleotide sequence ID" value="XM_032003071.2"/>
</dbReference>
<dbReference type="KEGG" id="ksn:43587190"/>
<feature type="compositionally biased region" description="Polar residues" evidence="1">
    <location>
        <begin position="15"/>
        <end position="30"/>
    </location>
</feature>
<proteinExistence type="predicted"/>
<feature type="region of interest" description="Disordered" evidence="1">
    <location>
        <begin position="1"/>
        <end position="31"/>
    </location>
</feature>
<reference evidence="2" key="1">
    <citation type="submission" date="2017-08" db="EMBL/GenBank/DDBJ databases">
        <authorList>
            <person name="Cuomo C."/>
            <person name="Billmyre B."/>
            <person name="Heitman J."/>
        </authorList>
    </citation>
    <scope>NUCLEOTIDE SEQUENCE</scope>
    <source>
        <strain evidence="2">CBS 12478</strain>
    </source>
</reference>
<dbReference type="Proteomes" id="UP000322225">
    <property type="component" value="Chromosome 1"/>
</dbReference>